<proteinExistence type="predicted"/>
<name>A0AAV2AA41_9ARAC</name>
<gene>
    <name evidence="2" type="ORF">LARSCL_LOCUS11206</name>
</gene>
<feature type="domain" description="Lon proteolytic" evidence="1">
    <location>
        <begin position="1"/>
        <end position="74"/>
    </location>
</feature>
<dbReference type="Proteomes" id="UP001497382">
    <property type="component" value="Unassembled WGS sequence"/>
</dbReference>
<accession>A0AAV2AA41</accession>
<dbReference type="PANTHER" id="PTHR10046">
    <property type="entry name" value="ATP DEPENDENT LON PROTEASE FAMILY MEMBER"/>
    <property type="match status" value="1"/>
</dbReference>
<dbReference type="Pfam" id="PF05362">
    <property type="entry name" value="Lon_C"/>
    <property type="match status" value="1"/>
</dbReference>
<protein>
    <recommendedName>
        <fullName evidence="1">Lon proteolytic domain-containing protein</fullName>
    </recommendedName>
</protein>
<evidence type="ECO:0000313" key="3">
    <source>
        <dbReference type="Proteomes" id="UP001497382"/>
    </source>
</evidence>
<dbReference type="InterPro" id="IPR020568">
    <property type="entry name" value="Ribosomal_Su5_D2-typ_SF"/>
</dbReference>
<sequence>MYVEATKIEGGVQFLLIEQLDSVMKESSQFALNLFRSHLYDYGIRIDSGADLMQGIDTHIHFPASEVGKDGFSA</sequence>
<dbReference type="InterPro" id="IPR008269">
    <property type="entry name" value="Lon_proteolytic"/>
</dbReference>
<dbReference type="GO" id="GO:0004252">
    <property type="term" value="F:serine-type endopeptidase activity"/>
    <property type="evidence" value="ECO:0007669"/>
    <property type="project" value="InterPro"/>
</dbReference>
<dbReference type="SUPFAM" id="SSF54211">
    <property type="entry name" value="Ribosomal protein S5 domain 2-like"/>
    <property type="match status" value="1"/>
</dbReference>
<dbReference type="EMBL" id="CAXIEN010000136">
    <property type="protein sequence ID" value="CAL1280820.1"/>
    <property type="molecule type" value="Genomic_DNA"/>
</dbReference>
<dbReference type="GO" id="GO:0030163">
    <property type="term" value="P:protein catabolic process"/>
    <property type="evidence" value="ECO:0007669"/>
    <property type="project" value="InterPro"/>
</dbReference>
<dbReference type="InterPro" id="IPR014721">
    <property type="entry name" value="Ribsml_uS5_D2-typ_fold_subgr"/>
</dbReference>
<keyword evidence="3" id="KW-1185">Reference proteome</keyword>
<dbReference type="GO" id="GO:0005524">
    <property type="term" value="F:ATP binding"/>
    <property type="evidence" value="ECO:0007669"/>
    <property type="project" value="InterPro"/>
</dbReference>
<dbReference type="Gene3D" id="3.30.230.10">
    <property type="match status" value="1"/>
</dbReference>
<dbReference type="AlphaFoldDB" id="A0AAV2AA41"/>
<dbReference type="InterPro" id="IPR027065">
    <property type="entry name" value="Lon_Prtase"/>
</dbReference>
<reference evidence="2 3" key="1">
    <citation type="submission" date="2024-04" db="EMBL/GenBank/DDBJ databases">
        <authorList>
            <person name="Rising A."/>
            <person name="Reimegard J."/>
            <person name="Sonavane S."/>
            <person name="Akerstrom W."/>
            <person name="Nylinder S."/>
            <person name="Hedman E."/>
            <person name="Kallberg Y."/>
        </authorList>
    </citation>
    <scope>NUCLEOTIDE SEQUENCE [LARGE SCALE GENOMIC DNA]</scope>
</reference>
<evidence type="ECO:0000313" key="2">
    <source>
        <dbReference type="EMBL" id="CAL1280820.1"/>
    </source>
</evidence>
<dbReference type="GO" id="GO:0004176">
    <property type="term" value="F:ATP-dependent peptidase activity"/>
    <property type="evidence" value="ECO:0007669"/>
    <property type="project" value="InterPro"/>
</dbReference>
<comment type="caution">
    <text evidence="2">The sequence shown here is derived from an EMBL/GenBank/DDBJ whole genome shotgun (WGS) entry which is preliminary data.</text>
</comment>
<organism evidence="2 3">
    <name type="scientific">Larinioides sclopetarius</name>
    <dbReference type="NCBI Taxonomy" id="280406"/>
    <lineage>
        <taxon>Eukaryota</taxon>
        <taxon>Metazoa</taxon>
        <taxon>Ecdysozoa</taxon>
        <taxon>Arthropoda</taxon>
        <taxon>Chelicerata</taxon>
        <taxon>Arachnida</taxon>
        <taxon>Araneae</taxon>
        <taxon>Araneomorphae</taxon>
        <taxon>Entelegynae</taxon>
        <taxon>Araneoidea</taxon>
        <taxon>Araneidae</taxon>
        <taxon>Larinioides</taxon>
    </lineage>
</organism>
<dbReference type="GO" id="GO:0006508">
    <property type="term" value="P:proteolysis"/>
    <property type="evidence" value="ECO:0007669"/>
    <property type="project" value="InterPro"/>
</dbReference>
<evidence type="ECO:0000259" key="1">
    <source>
        <dbReference type="Pfam" id="PF05362"/>
    </source>
</evidence>